<dbReference type="OrthoDB" id="10251079at2759"/>
<dbReference type="AlphaFoldDB" id="L7JUP9"/>
<comment type="similarity">
    <text evidence="8">Belongs to the CDP-alcohol phosphatidyltransferase class-I family.</text>
</comment>
<dbReference type="PROSITE" id="PS00379">
    <property type="entry name" value="CDP_ALCOHOL_P_TRANSF"/>
    <property type="match status" value="1"/>
</dbReference>
<sequence length="186" mass="21150">MNKDVLFNIPNRVSYARIILLLTSIFLDDDLFVLTFSVSTSLDLIDGTIARYYRQTTRMGACLDMYTDLSTTTVIVCKILERTPSSGLILALFVDLISHTMFFSVAVAQNVSHKKPKLKLLKIYYNTAVLVTLCAGTGIYHILLYLETYKKVNEDVVRVFFVLFILRSLFNVLRFAEGLARLSDIK</sequence>
<dbReference type="Gene3D" id="1.20.120.1760">
    <property type="match status" value="1"/>
</dbReference>
<feature type="transmembrane region" description="Helical" evidence="9">
    <location>
        <begin position="123"/>
        <end position="144"/>
    </location>
</feature>
<keyword evidence="7" id="KW-1208">Phospholipid metabolism</keyword>
<comment type="subcellular location">
    <subcellularLocation>
        <location evidence="1">Membrane</location>
        <topology evidence="1">Multi-pass membrane protein</topology>
    </subcellularLocation>
</comment>
<feature type="transmembrane region" description="Helical" evidence="9">
    <location>
        <begin position="88"/>
        <end position="111"/>
    </location>
</feature>
<feature type="transmembrane region" description="Helical" evidence="9">
    <location>
        <begin position="156"/>
        <end position="176"/>
    </location>
</feature>
<proteinExistence type="inferred from homology"/>
<dbReference type="InterPro" id="IPR043130">
    <property type="entry name" value="CDP-OH_PTrfase_TM_dom"/>
</dbReference>
<dbReference type="GO" id="GO:0016020">
    <property type="term" value="C:membrane"/>
    <property type="evidence" value="ECO:0007669"/>
    <property type="project" value="UniProtKB-SubCell"/>
</dbReference>
<protein>
    <submittedName>
        <fullName evidence="10">Phosphatidylinositol synthase</fullName>
        <ecNumber evidence="10">2.7.8.11</ecNumber>
    </submittedName>
</protein>
<evidence type="ECO:0000256" key="4">
    <source>
        <dbReference type="ARBA" id="ARBA00022989"/>
    </source>
</evidence>
<keyword evidence="2 8" id="KW-0808">Transferase</keyword>
<dbReference type="InterPro" id="IPR000462">
    <property type="entry name" value="CDP-OH_P_trans"/>
</dbReference>
<dbReference type="Proteomes" id="UP000011185">
    <property type="component" value="Unassembled WGS sequence"/>
</dbReference>
<organism evidence="10 11">
    <name type="scientific">Trachipleistophora hominis</name>
    <name type="common">Microsporidian parasite</name>
    <dbReference type="NCBI Taxonomy" id="72359"/>
    <lineage>
        <taxon>Eukaryota</taxon>
        <taxon>Fungi</taxon>
        <taxon>Fungi incertae sedis</taxon>
        <taxon>Microsporidia</taxon>
        <taxon>Pleistophoridae</taxon>
        <taxon>Trachipleistophora</taxon>
    </lineage>
</organism>
<dbReference type="VEuPathDB" id="MicrosporidiaDB:THOM_2592"/>
<keyword evidence="11" id="KW-1185">Reference proteome</keyword>
<keyword evidence="3 9" id="KW-0812">Transmembrane</keyword>
<dbReference type="PANTHER" id="PTHR15362:SF4">
    <property type="entry name" value="CDP-DIACYLGLYCEROL--INOSITOL 3-PHOSPHATIDYLTRANSFERASE"/>
    <property type="match status" value="1"/>
</dbReference>
<evidence type="ECO:0000256" key="7">
    <source>
        <dbReference type="ARBA" id="ARBA00023264"/>
    </source>
</evidence>
<evidence type="ECO:0000256" key="9">
    <source>
        <dbReference type="SAM" id="Phobius"/>
    </source>
</evidence>
<dbReference type="GO" id="GO:0006661">
    <property type="term" value="P:phosphatidylinositol biosynthetic process"/>
    <property type="evidence" value="ECO:0007669"/>
    <property type="project" value="TreeGrafter"/>
</dbReference>
<evidence type="ECO:0000256" key="6">
    <source>
        <dbReference type="ARBA" id="ARBA00023136"/>
    </source>
</evidence>
<dbReference type="InterPro" id="IPR048254">
    <property type="entry name" value="CDP_ALCOHOL_P_TRANSF_CS"/>
</dbReference>
<dbReference type="EMBL" id="JH994038">
    <property type="protein sequence ID" value="ELQ74497.1"/>
    <property type="molecule type" value="Genomic_DNA"/>
</dbReference>
<keyword evidence="5" id="KW-0443">Lipid metabolism</keyword>
<evidence type="ECO:0000256" key="1">
    <source>
        <dbReference type="ARBA" id="ARBA00004141"/>
    </source>
</evidence>
<dbReference type="HOGENOM" id="CLU_067602_2_0_1"/>
<dbReference type="EC" id="2.7.8.11" evidence="10"/>
<evidence type="ECO:0000256" key="3">
    <source>
        <dbReference type="ARBA" id="ARBA00022692"/>
    </source>
</evidence>
<dbReference type="FunCoup" id="L7JUP9">
    <property type="interactions" value="138"/>
</dbReference>
<dbReference type="STRING" id="72359.L7JUP9"/>
<evidence type="ECO:0000256" key="8">
    <source>
        <dbReference type="RuleBase" id="RU003750"/>
    </source>
</evidence>
<evidence type="ECO:0000256" key="5">
    <source>
        <dbReference type="ARBA" id="ARBA00023098"/>
    </source>
</evidence>
<evidence type="ECO:0000313" key="11">
    <source>
        <dbReference type="Proteomes" id="UP000011185"/>
    </source>
</evidence>
<dbReference type="InParanoid" id="L7JUP9"/>
<dbReference type="PANTHER" id="PTHR15362">
    <property type="entry name" value="PHOSPHATIDYLINOSITOL SYNTHASE"/>
    <property type="match status" value="1"/>
</dbReference>
<reference evidence="10 11" key="1">
    <citation type="journal article" date="2012" name="PLoS Pathog.">
        <title>The genome of the obligate intracellular parasite Trachipleistophora hominis: new insights into microsporidian genome dynamics and reductive evolution.</title>
        <authorList>
            <person name="Heinz E."/>
            <person name="Williams T.A."/>
            <person name="Nakjang S."/>
            <person name="Noel C.J."/>
            <person name="Swan D.C."/>
            <person name="Goldberg A.V."/>
            <person name="Harris S.R."/>
            <person name="Weinmaier T."/>
            <person name="Markert S."/>
            <person name="Becher D."/>
            <person name="Bernhardt J."/>
            <person name="Dagan T."/>
            <person name="Hacker C."/>
            <person name="Lucocq J.M."/>
            <person name="Schweder T."/>
            <person name="Rattei T."/>
            <person name="Hall N."/>
            <person name="Hirt R.P."/>
            <person name="Embley T.M."/>
        </authorList>
    </citation>
    <scope>NUCLEOTIDE SEQUENCE [LARGE SCALE GENOMIC DNA]</scope>
</reference>
<evidence type="ECO:0000256" key="2">
    <source>
        <dbReference type="ARBA" id="ARBA00022679"/>
    </source>
</evidence>
<dbReference type="OMA" id="GACLDMY"/>
<keyword evidence="4 9" id="KW-1133">Transmembrane helix</keyword>
<evidence type="ECO:0000313" key="10">
    <source>
        <dbReference type="EMBL" id="ELQ74497.1"/>
    </source>
</evidence>
<dbReference type="GO" id="GO:0005794">
    <property type="term" value="C:Golgi apparatus"/>
    <property type="evidence" value="ECO:0007669"/>
    <property type="project" value="TreeGrafter"/>
</dbReference>
<gene>
    <name evidence="10" type="ORF">THOM_2592</name>
</gene>
<name>L7JUP9_TRAHO</name>
<accession>L7JUP9</accession>
<dbReference type="GO" id="GO:0003881">
    <property type="term" value="F:CDP-diacylglycerol-inositol 3-phosphatidyltransferase activity"/>
    <property type="evidence" value="ECO:0007669"/>
    <property type="project" value="UniProtKB-EC"/>
</dbReference>
<dbReference type="Pfam" id="PF01066">
    <property type="entry name" value="CDP-OH_P_transf"/>
    <property type="match status" value="1"/>
</dbReference>
<keyword evidence="6 9" id="KW-0472">Membrane</keyword>